<evidence type="ECO:0000256" key="4">
    <source>
        <dbReference type="ARBA" id="ARBA00022989"/>
    </source>
</evidence>
<dbReference type="HOGENOM" id="CLU_831622_0_0_1"/>
<dbReference type="EMBL" id="KB446535">
    <property type="protein sequence ID" value="EME48917.1"/>
    <property type="molecule type" value="Genomic_DNA"/>
</dbReference>
<keyword evidence="4" id="KW-1133">Transmembrane helix</keyword>
<keyword evidence="2" id="KW-0813">Transport</keyword>
<organism evidence="6 7">
    <name type="scientific">Dothistroma septosporum (strain NZE10 / CBS 128990)</name>
    <name type="common">Red band needle blight fungus</name>
    <name type="synonym">Mycosphaerella pini</name>
    <dbReference type="NCBI Taxonomy" id="675120"/>
    <lineage>
        <taxon>Eukaryota</taxon>
        <taxon>Fungi</taxon>
        <taxon>Dikarya</taxon>
        <taxon>Ascomycota</taxon>
        <taxon>Pezizomycotina</taxon>
        <taxon>Dothideomycetes</taxon>
        <taxon>Dothideomycetidae</taxon>
        <taxon>Mycosphaerellales</taxon>
        <taxon>Mycosphaerellaceae</taxon>
        <taxon>Dothistroma</taxon>
    </lineage>
</organism>
<dbReference type="SUPFAM" id="SSF103473">
    <property type="entry name" value="MFS general substrate transporter"/>
    <property type="match status" value="1"/>
</dbReference>
<dbReference type="AlphaFoldDB" id="N1PZQ5"/>
<evidence type="ECO:0000313" key="7">
    <source>
        <dbReference type="Proteomes" id="UP000016933"/>
    </source>
</evidence>
<accession>N1PZQ5</accession>
<dbReference type="PANTHER" id="PTHR23511">
    <property type="entry name" value="SYNAPTIC VESICLE GLYCOPROTEIN 2"/>
    <property type="match status" value="1"/>
</dbReference>
<dbReference type="PANTHER" id="PTHR23511:SF5">
    <property type="entry name" value="MAJOR FACILITATOR-TYPE TRANSPORTER HXNZ-RELATED"/>
    <property type="match status" value="1"/>
</dbReference>
<evidence type="ECO:0000256" key="5">
    <source>
        <dbReference type="ARBA" id="ARBA00023136"/>
    </source>
</evidence>
<evidence type="ECO:0000256" key="3">
    <source>
        <dbReference type="ARBA" id="ARBA00022692"/>
    </source>
</evidence>
<sequence length="334" mass="36430">MSAWEHVNGNSSQPPASADSRTTYGFKVLLLQGQVRLPNSMLRATLFDTPPQVVTGSPHWSFFLGHCSDTIGRRLAFKFTLFLAGAFGLAAAGGPNRIGTCALYACVGLGWPVGQSIGSLNAWSFIPNTRLTGKAILRTHHRCDHVPHVPPPMLPFPPVRIAKTWLTEDVLNAMDGHPQDALKEQKLSVMAIIKRQLGKFGPECIAPLFSGWRLSINALLLWLMWTTIGLRYPLFNDFLPQDLPAAGVQSVPENTTHPDYAITSVVGVPGSILACYTVDLIYIGRKGPMAISYGVTTSSYQLTISSLEACFQNIMYRALYAYSPGVFPAPPRST</sequence>
<dbReference type="OrthoDB" id="4139357at2759"/>
<evidence type="ECO:0000256" key="2">
    <source>
        <dbReference type="ARBA" id="ARBA00022448"/>
    </source>
</evidence>
<comment type="subcellular location">
    <subcellularLocation>
        <location evidence="1">Membrane</location>
        <topology evidence="1">Multi-pass membrane protein</topology>
    </subcellularLocation>
</comment>
<keyword evidence="3" id="KW-0812">Transmembrane</keyword>
<dbReference type="eggNOG" id="KOG0253">
    <property type="taxonomic scope" value="Eukaryota"/>
</dbReference>
<protein>
    <recommendedName>
        <fullName evidence="8">Major facilitator superfamily (MFS) profile domain-containing protein</fullName>
    </recommendedName>
</protein>
<dbReference type="Gene3D" id="1.20.1250.20">
    <property type="entry name" value="MFS general substrate transporter like domains"/>
    <property type="match status" value="1"/>
</dbReference>
<evidence type="ECO:0000256" key="1">
    <source>
        <dbReference type="ARBA" id="ARBA00004141"/>
    </source>
</evidence>
<dbReference type="Proteomes" id="UP000016933">
    <property type="component" value="Unassembled WGS sequence"/>
</dbReference>
<evidence type="ECO:0008006" key="8">
    <source>
        <dbReference type="Google" id="ProtNLM"/>
    </source>
</evidence>
<keyword evidence="5" id="KW-0472">Membrane</keyword>
<reference evidence="6 7" key="2">
    <citation type="journal article" date="2012" name="PLoS Pathog.">
        <title>Diverse lifestyles and strategies of plant pathogenesis encoded in the genomes of eighteen Dothideomycetes fungi.</title>
        <authorList>
            <person name="Ohm R.A."/>
            <person name="Feau N."/>
            <person name="Henrissat B."/>
            <person name="Schoch C.L."/>
            <person name="Horwitz B.A."/>
            <person name="Barry K.W."/>
            <person name="Condon B.J."/>
            <person name="Copeland A.C."/>
            <person name="Dhillon B."/>
            <person name="Glaser F."/>
            <person name="Hesse C.N."/>
            <person name="Kosti I."/>
            <person name="LaButti K."/>
            <person name="Lindquist E.A."/>
            <person name="Lucas S."/>
            <person name="Salamov A.A."/>
            <person name="Bradshaw R.E."/>
            <person name="Ciuffetti L."/>
            <person name="Hamelin R.C."/>
            <person name="Kema G.H.J."/>
            <person name="Lawrence C."/>
            <person name="Scott J.A."/>
            <person name="Spatafora J.W."/>
            <person name="Turgeon B.G."/>
            <person name="de Wit P.J.G.M."/>
            <person name="Zhong S."/>
            <person name="Goodwin S.B."/>
            <person name="Grigoriev I.V."/>
        </authorList>
    </citation>
    <scope>NUCLEOTIDE SEQUENCE [LARGE SCALE GENOMIC DNA]</scope>
    <source>
        <strain evidence="7">NZE10 / CBS 128990</strain>
    </source>
</reference>
<dbReference type="InterPro" id="IPR036259">
    <property type="entry name" value="MFS_trans_sf"/>
</dbReference>
<evidence type="ECO:0000313" key="6">
    <source>
        <dbReference type="EMBL" id="EME48917.1"/>
    </source>
</evidence>
<keyword evidence="7" id="KW-1185">Reference proteome</keyword>
<dbReference type="GO" id="GO:0016020">
    <property type="term" value="C:membrane"/>
    <property type="evidence" value="ECO:0007669"/>
    <property type="project" value="UniProtKB-SubCell"/>
</dbReference>
<gene>
    <name evidence="6" type="ORF">DOTSEDRAFT_30273</name>
</gene>
<name>N1PZQ5_DOTSN</name>
<proteinExistence type="predicted"/>
<reference evidence="7" key="1">
    <citation type="journal article" date="2012" name="PLoS Genet.">
        <title>The genomes of the fungal plant pathogens Cladosporium fulvum and Dothistroma septosporum reveal adaptation to different hosts and lifestyles but also signatures of common ancestry.</title>
        <authorList>
            <person name="de Wit P.J.G.M."/>
            <person name="van der Burgt A."/>
            <person name="Oekmen B."/>
            <person name="Stergiopoulos I."/>
            <person name="Abd-Elsalam K.A."/>
            <person name="Aerts A.L."/>
            <person name="Bahkali A.H."/>
            <person name="Beenen H.G."/>
            <person name="Chettri P."/>
            <person name="Cox M.P."/>
            <person name="Datema E."/>
            <person name="de Vries R.P."/>
            <person name="Dhillon B."/>
            <person name="Ganley A.R."/>
            <person name="Griffiths S.A."/>
            <person name="Guo Y."/>
            <person name="Hamelin R.C."/>
            <person name="Henrissat B."/>
            <person name="Kabir M.S."/>
            <person name="Jashni M.K."/>
            <person name="Kema G."/>
            <person name="Klaubauf S."/>
            <person name="Lapidus A."/>
            <person name="Levasseur A."/>
            <person name="Lindquist E."/>
            <person name="Mehrabi R."/>
            <person name="Ohm R.A."/>
            <person name="Owen T.J."/>
            <person name="Salamov A."/>
            <person name="Schwelm A."/>
            <person name="Schijlen E."/>
            <person name="Sun H."/>
            <person name="van den Burg H.A."/>
            <person name="van Ham R.C.H.J."/>
            <person name="Zhang S."/>
            <person name="Goodwin S.B."/>
            <person name="Grigoriev I.V."/>
            <person name="Collemare J."/>
            <person name="Bradshaw R.E."/>
        </authorList>
    </citation>
    <scope>NUCLEOTIDE SEQUENCE [LARGE SCALE GENOMIC DNA]</scope>
    <source>
        <strain evidence="7">NZE10 / CBS 128990</strain>
    </source>
</reference>